<evidence type="ECO:0000313" key="9">
    <source>
        <dbReference type="EMBL" id="XBU06624.1"/>
    </source>
</evidence>
<dbReference type="Pfam" id="PF02956">
    <property type="entry name" value="TT_ORF1"/>
    <property type="match status" value="1"/>
</dbReference>
<feature type="region of interest" description="Disordered" evidence="7">
    <location>
        <begin position="33"/>
        <end position="55"/>
    </location>
</feature>
<name>A0AAU7SSY0_9VIRU</name>
<feature type="domain" description="WW" evidence="8">
    <location>
        <begin position="306"/>
        <end position="331"/>
    </location>
</feature>
<evidence type="ECO:0000259" key="8">
    <source>
        <dbReference type="PROSITE" id="PS01159"/>
    </source>
</evidence>
<comment type="similarity">
    <text evidence="2 6">Belongs to the anelloviridae capsid protein family.</text>
</comment>
<dbReference type="InterPro" id="IPR001202">
    <property type="entry name" value="WW_dom"/>
</dbReference>
<proteinExistence type="inferred from homology"/>
<comment type="function">
    <text evidence="6">Self-assembles to form an icosahedral capsid.</text>
</comment>
<dbReference type="GO" id="GO:0039615">
    <property type="term" value="C:T=1 icosahedral viral capsid"/>
    <property type="evidence" value="ECO:0007669"/>
    <property type="project" value="UniProtKB-UniRule"/>
</dbReference>
<sequence>MPFWWRRRKRFWFNRWKPRRRFTYKRRKRRFTRKRRYRRAPRRRRRRRAKVRRKRKTITVKQWQPDRIVNCKIKGFSSLVIGAEGTQCLCYTNEKKKFTPPQYPGGGGFGIERYTLQYLYEESKFRHNIWTKSNILTDLCRYLRCKIIFFRHPKTDFVVSYSRQPPFTLEKYTYPLSHPFQLLLSKHKKVVLSKKTKPNGKLTTKMIIKPPKQMLTKWFFQKQFATHDLFQLTGAAASFDYPRIGCCNENRIISIYYLNPQFYQNSNWGSATTLPYMPYAAYNESIVYTGKIGNQTYNFQMQPSKWERPSGSTDQWKYYMSIDHDTGWFNPKILGATRLHISNVDYAQHPISAARYNPAIDDGVGNKVYWVSITGGHYDKPTQDDLIYSNMPLWQIFYGFWNYIEKKRNITYLDLGMFVVESQYIQPQPSAITKQYYPIIDYNFVLGNNPFKAYISSTQKKLWFPTCQHQLETINSIVQTGPYITKYNNDRDSTWELPYKYIFYFKWGGPDITDDRVADPKTQKLYPVPDTFTEGLQISNPLKQNTESILHSWDFRRSYITSTAFKRMCENLESDSSLETDTEVPKKRQKIGEELPVAEQKEKKIKKCLLSLCEEPIYQETQETPETLLNLIKQQREQQQQLKHNLLIILQEMKEKQRMLQLTTGILD</sequence>
<protein>
    <recommendedName>
        <fullName evidence="6">Capsid protein</fullName>
    </recommendedName>
</protein>
<dbReference type="EMBL" id="PP857077">
    <property type="protein sequence ID" value="XBU06624.1"/>
    <property type="molecule type" value="Genomic_DNA"/>
</dbReference>
<evidence type="ECO:0000256" key="5">
    <source>
        <dbReference type="ARBA" id="ARBA00022844"/>
    </source>
</evidence>
<reference evidence="9" key="1">
    <citation type="submission" date="2024-05" db="EMBL/GenBank/DDBJ databases">
        <authorList>
            <person name="Laubscher F."/>
            <person name="Chudzinski V."/>
            <person name="Cordey S."/>
            <person name="Hosszu-Fellous K."/>
            <person name="Kaiser L."/>
        </authorList>
    </citation>
    <scope>NUCLEOTIDE SEQUENCE</scope>
    <source>
        <strain evidence="9">1212D4-13</strain>
    </source>
</reference>
<organism evidence="9">
    <name type="scientific">Gammatorquevirus homidi4</name>
    <dbReference type="NCBI Taxonomy" id="3048389"/>
    <lineage>
        <taxon>Viruses</taxon>
        <taxon>Monodnaviria</taxon>
        <taxon>Shotokuvirae</taxon>
        <taxon>Commensaviricota</taxon>
        <taxon>Cardeaviricetes</taxon>
        <taxon>Sanitavirales</taxon>
        <taxon>Anelloviridae</taxon>
        <taxon>Gammatorquevirus</taxon>
    </lineage>
</organism>
<evidence type="ECO:0000256" key="2">
    <source>
        <dbReference type="ARBA" id="ARBA00006131"/>
    </source>
</evidence>
<evidence type="ECO:0000256" key="6">
    <source>
        <dbReference type="RuleBase" id="RU361230"/>
    </source>
</evidence>
<keyword evidence="5 6" id="KW-0946">Virion</keyword>
<comment type="subcellular location">
    <subcellularLocation>
        <location evidence="1 6">Virion</location>
    </subcellularLocation>
</comment>
<keyword evidence="4 6" id="KW-0167">Capsid protein</keyword>
<evidence type="ECO:0000256" key="7">
    <source>
        <dbReference type="SAM" id="MobiDB-lite"/>
    </source>
</evidence>
<dbReference type="PROSITE" id="PS01159">
    <property type="entry name" value="WW_DOMAIN_1"/>
    <property type="match status" value="1"/>
</dbReference>
<evidence type="ECO:0000256" key="4">
    <source>
        <dbReference type="ARBA" id="ARBA00022561"/>
    </source>
</evidence>
<evidence type="ECO:0000256" key="3">
    <source>
        <dbReference type="ARBA" id="ARBA00022431"/>
    </source>
</evidence>
<accession>A0AAU7SSY0</accession>
<dbReference type="InterPro" id="IPR004219">
    <property type="entry name" value="TTvirus_Unk"/>
</dbReference>
<evidence type="ECO:0000256" key="1">
    <source>
        <dbReference type="ARBA" id="ARBA00004328"/>
    </source>
</evidence>
<keyword evidence="3 6" id="KW-1140">T=1 icosahedral capsid protein</keyword>